<organism evidence="1 2">
    <name type="scientific">Streptomyces nogalater</name>
    <dbReference type="NCBI Taxonomy" id="38314"/>
    <lineage>
        <taxon>Bacteria</taxon>
        <taxon>Bacillati</taxon>
        <taxon>Actinomycetota</taxon>
        <taxon>Actinomycetes</taxon>
        <taxon>Kitasatosporales</taxon>
        <taxon>Streptomycetaceae</taxon>
        <taxon>Streptomyces</taxon>
    </lineage>
</organism>
<proteinExistence type="predicted"/>
<name>A0ABW0W9X2_STRNO</name>
<dbReference type="Proteomes" id="UP001596065">
    <property type="component" value="Unassembled WGS sequence"/>
</dbReference>
<reference evidence="2" key="1">
    <citation type="journal article" date="2019" name="Int. J. Syst. Evol. Microbiol.">
        <title>The Global Catalogue of Microorganisms (GCM) 10K type strain sequencing project: providing services to taxonomists for standard genome sequencing and annotation.</title>
        <authorList>
            <consortium name="The Broad Institute Genomics Platform"/>
            <consortium name="The Broad Institute Genome Sequencing Center for Infectious Disease"/>
            <person name="Wu L."/>
            <person name="Ma J."/>
        </authorList>
    </citation>
    <scope>NUCLEOTIDE SEQUENCE [LARGE SCALE GENOMIC DNA]</scope>
    <source>
        <strain evidence="2">KCTC 5701</strain>
    </source>
</reference>
<dbReference type="RefSeq" id="WP_344347305.1">
    <property type="nucleotide sequence ID" value="NZ_BAAASM010000009.1"/>
</dbReference>
<sequence>MPPELTPDQVLRVIAALEAAWADNDDALATLMRGGPSETPLAALVAQYGASRVQTTILVITGITKLNGAALDEAMAQFRQGLVAHMTSVALSGMSGWAATAAEDVRATGDLARHVLRTLLSLVADGDDPESVRALFAHLRADAVARL</sequence>
<keyword evidence="2" id="KW-1185">Reference proteome</keyword>
<comment type="caution">
    <text evidence="1">The sequence shown here is derived from an EMBL/GenBank/DDBJ whole genome shotgun (WGS) entry which is preliminary data.</text>
</comment>
<gene>
    <name evidence="1" type="ORF">ACFP3J_03365</name>
</gene>
<evidence type="ECO:0000313" key="1">
    <source>
        <dbReference type="EMBL" id="MFC5654533.1"/>
    </source>
</evidence>
<dbReference type="EMBL" id="JBHSOE010000003">
    <property type="protein sequence ID" value="MFC5654533.1"/>
    <property type="molecule type" value="Genomic_DNA"/>
</dbReference>
<evidence type="ECO:0000313" key="2">
    <source>
        <dbReference type="Proteomes" id="UP001596065"/>
    </source>
</evidence>
<accession>A0ABW0W9X2</accession>
<protein>
    <submittedName>
        <fullName evidence="1">Uncharacterized protein</fullName>
    </submittedName>
</protein>